<dbReference type="PANTHER" id="PTHR36508:SF1">
    <property type="entry name" value="PROTEIN SLYX"/>
    <property type="match status" value="1"/>
</dbReference>
<feature type="region of interest" description="Disordered" evidence="1">
    <location>
        <begin position="71"/>
        <end position="92"/>
    </location>
</feature>
<dbReference type="Proteomes" id="UP000198654">
    <property type="component" value="Unassembled WGS sequence"/>
</dbReference>
<dbReference type="OrthoDB" id="6183310at2"/>
<name>A0A1G9R762_9GAMM</name>
<reference evidence="2 3" key="1">
    <citation type="submission" date="2016-10" db="EMBL/GenBank/DDBJ databases">
        <authorList>
            <person name="de Groot N.N."/>
        </authorList>
    </citation>
    <scope>NUCLEOTIDE SEQUENCE [LARGE SCALE GENOMIC DNA]</scope>
    <source>
        <strain evidence="2 3">DSM 14789</strain>
    </source>
</reference>
<evidence type="ECO:0000256" key="1">
    <source>
        <dbReference type="SAM" id="MobiDB-lite"/>
    </source>
</evidence>
<dbReference type="EMBL" id="FNGI01000013">
    <property type="protein sequence ID" value="SDM18275.1"/>
    <property type="molecule type" value="Genomic_DNA"/>
</dbReference>
<evidence type="ECO:0000313" key="3">
    <source>
        <dbReference type="Proteomes" id="UP000198654"/>
    </source>
</evidence>
<accession>A0A1G9R762</accession>
<dbReference type="InterPro" id="IPR007236">
    <property type="entry name" value="SlyX"/>
</dbReference>
<gene>
    <name evidence="2" type="ORF">SAMN05661010_03601</name>
</gene>
<dbReference type="Gene3D" id="1.20.5.300">
    <property type="match status" value="1"/>
</dbReference>
<keyword evidence="3" id="KW-1185">Reference proteome</keyword>
<dbReference type="Pfam" id="PF04102">
    <property type="entry name" value="SlyX"/>
    <property type="match status" value="1"/>
</dbReference>
<dbReference type="PANTHER" id="PTHR36508">
    <property type="entry name" value="PROTEIN SLYX"/>
    <property type="match status" value="1"/>
</dbReference>
<dbReference type="AlphaFoldDB" id="A0A1G9R762"/>
<evidence type="ECO:0000313" key="2">
    <source>
        <dbReference type="EMBL" id="SDM18275.1"/>
    </source>
</evidence>
<organism evidence="2 3">
    <name type="scientific">Modicisalibacter muralis</name>
    <dbReference type="NCBI Taxonomy" id="119000"/>
    <lineage>
        <taxon>Bacteria</taxon>
        <taxon>Pseudomonadati</taxon>
        <taxon>Pseudomonadota</taxon>
        <taxon>Gammaproteobacteria</taxon>
        <taxon>Oceanospirillales</taxon>
        <taxon>Halomonadaceae</taxon>
        <taxon>Modicisalibacter</taxon>
    </lineage>
</organism>
<protein>
    <submittedName>
        <fullName evidence="2">SlyX protein</fullName>
    </submittedName>
</protein>
<sequence>MNGNTQRNDSSMANDDTLVRLERRFEALESRLAYQEHWLDTLDRAVASQEQRLTQLERLSELMQRRLRDQQQTLQGLDDDDYRLEDEVPPHY</sequence>
<dbReference type="STRING" id="119000.SAMN05661010_03601"/>
<proteinExistence type="predicted"/>